<comment type="caution">
    <text evidence="10">The sequence shown here is derived from an EMBL/GenBank/DDBJ whole genome shotgun (WGS) entry which is preliminary data.</text>
</comment>
<keyword evidence="11" id="KW-1185">Reference proteome</keyword>
<dbReference type="Proteomes" id="UP000646827">
    <property type="component" value="Unassembled WGS sequence"/>
</dbReference>
<accession>A0A8H7VFI3</accession>
<dbReference type="Pfam" id="PF00888">
    <property type="entry name" value="Cullin"/>
    <property type="match status" value="1"/>
</dbReference>
<keyword evidence="3" id="KW-1017">Isopeptide bond</keyword>
<dbReference type="PANTHER" id="PTHR11932">
    <property type="entry name" value="CULLIN"/>
    <property type="match status" value="1"/>
</dbReference>
<name>A0A8H7VFI3_9FUNG</name>
<dbReference type="FunFam" id="1.10.10.10:FF:000014">
    <property type="entry name" value="Cullin 1"/>
    <property type="match status" value="1"/>
</dbReference>
<dbReference type="InterPro" id="IPR045093">
    <property type="entry name" value="Cullin"/>
</dbReference>
<dbReference type="FunFam" id="1.20.1310.10:FF:000029">
    <property type="entry name" value="Cullin homolog 1"/>
    <property type="match status" value="1"/>
</dbReference>
<dbReference type="SMART" id="SM00884">
    <property type="entry name" value="Cullin_Nedd8"/>
    <property type="match status" value="1"/>
</dbReference>
<dbReference type="InterPro" id="IPR019559">
    <property type="entry name" value="Cullin_neddylation_domain"/>
</dbReference>
<proteinExistence type="inferred from homology"/>
<dbReference type="Pfam" id="PF26557">
    <property type="entry name" value="Cullin_AB"/>
    <property type="match status" value="1"/>
</dbReference>
<organism evidence="10 11">
    <name type="scientific">Circinella minor</name>
    <dbReference type="NCBI Taxonomy" id="1195481"/>
    <lineage>
        <taxon>Eukaryota</taxon>
        <taxon>Fungi</taxon>
        <taxon>Fungi incertae sedis</taxon>
        <taxon>Mucoromycota</taxon>
        <taxon>Mucoromycotina</taxon>
        <taxon>Mucoromycetes</taxon>
        <taxon>Mucorales</taxon>
        <taxon>Lichtheimiaceae</taxon>
        <taxon>Circinella</taxon>
    </lineage>
</organism>
<dbReference type="InterPro" id="IPR036390">
    <property type="entry name" value="WH_DNA-bd_sf"/>
</dbReference>
<dbReference type="Pfam" id="PF10557">
    <property type="entry name" value="Cullin_Nedd8"/>
    <property type="match status" value="1"/>
</dbReference>
<dbReference type="EMBL" id="JAEPRB010000220">
    <property type="protein sequence ID" value="KAG2218600.1"/>
    <property type="molecule type" value="Genomic_DNA"/>
</dbReference>
<dbReference type="InterPro" id="IPR016158">
    <property type="entry name" value="Cullin_homology"/>
</dbReference>
<dbReference type="OrthoDB" id="27073at2759"/>
<comment type="similarity">
    <text evidence="2 7 8">Belongs to the cullin family.</text>
</comment>
<sequence>MSSVNQLPPANDFGATWNFLESGLDQIMNRLEEGLDRTRYSILYSAVHNFCARGSPPHTASGGAYSGPLNHRAATHLIGAELYNSLSRWLEDHLTKIRTESEKYMDEALLQYYTKQWNRYTTAARVVNNIFMYLNRYWVKREIDEDRKNDVYDVFTLTLVCWKRHMFQFVHHNVIAAVLKLIERERNGETIETGLVKNIVESFVSLGLDTTDSTKSNLDVYREFFETPFINATEVYYTTESEKFISENSIPDYMKKADIRLQEEESRVQIYLHESTHKPLISKCETVLVKNHTEAIWEGFQSLIDLDKQDDLHRMYALLARIPEGLDPLRIRFETHVRKAGLGAIERIAQQEAVDPKTYVDALLEVHRKYNDLVRTAFSGESGFVAALDKACGEFVNRNKVSKNFTSKSPELLARYCDSLLKKSAKNPEENELEDVMNSIMTVFKYVEDKDVFQKFYSRMLAKRLVNGTSASDDAEGSMISKLKEACGFEYTSKLQRMLTDMSLSKELNDSFKDRMQQSYDNSGTNVDFNILVLAANQWPFSAPTTSFNLPEDVIKTYDRFQKFYQNKHSGRKLTWLFQFCKAELKTTYLKGTKAGYTFQVSAYQMGVLLQYNNSTSYTFEELQSSTALAPEVLSSALGILIKAKVLLLSNGEKVGDAGTKYDLNFGFKSKKIRMNLNLPMKTEQKAETDETHKTIEEDRKYLMQAAIVRIMKTRKVMKHVALIEEVITQLQSRFKPRVPDIKKCIDILLEKEFIERVDGQKDMYSYVA</sequence>
<dbReference type="InterPro" id="IPR059120">
    <property type="entry name" value="Cullin-like_AB"/>
</dbReference>
<protein>
    <recommendedName>
        <fullName evidence="6">Cullin-1</fullName>
    </recommendedName>
</protein>
<dbReference type="Gene3D" id="1.10.10.10">
    <property type="entry name" value="Winged helix-like DNA-binding domain superfamily/Winged helix DNA-binding domain"/>
    <property type="match status" value="2"/>
</dbReference>
<reference evidence="10 11" key="1">
    <citation type="submission" date="2020-12" db="EMBL/GenBank/DDBJ databases">
        <title>Metabolic potential, ecology and presence of endohyphal bacteria is reflected in genomic diversity of Mucoromycotina.</title>
        <authorList>
            <person name="Muszewska A."/>
            <person name="Okrasinska A."/>
            <person name="Steczkiewicz K."/>
            <person name="Drgas O."/>
            <person name="Orlowska M."/>
            <person name="Perlinska-Lenart U."/>
            <person name="Aleksandrzak-Piekarczyk T."/>
            <person name="Szatraj K."/>
            <person name="Zielenkiewicz U."/>
            <person name="Pilsyk S."/>
            <person name="Malc E."/>
            <person name="Mieczkowski P."/>
            <person name="Kruszewska J.S."/>
            <person name="Biernat P."/>
            <person name="Pawlowska J."/>
        </authorList>
    </citation>
    <scope>NUCLEOTIDE SEQUENCE [LARGE SCALE GENOMIC DNA]</scope>
    <source>
        <strain evidence="10 11">CBS 142.35</strain>
    </source>
</reference>
<evidence type="ECO:0000256" key="5">
    <source>
        <dbReference type="ARBA" id="ARBA00022843"/>
    </source>
</evidence>
<dbReference type="PROSITE" id="PS50069">
    <property type="entry name" value="CULLIN_2"/>
    <property type="match status" value="1"/>
</dbReference>
<evidence type="ECO:0000313" key="10">
    <source>
        <dbReference type="EMBL" id="KAG2218600.1"/>
    </source>
</evidence>
<dbReference type="Gene3D" id="1.20.1310.10">
    <property type="entry name" value="Cullin Repeats"/>
    <property type="match status" value="4"/>
</dbReference>
<keyword evidence="5" id="KW-0832">Ubl conjugation</keyword>
<dbReference type="GO" id="GO:0031625">
    <property type="term" value="F:ubiquitin protein ligase binding"/>
    <property type="evidence" value="ECO:0007669"/>
    <property type="project" value="InterPro"/>
</dbReference>
<keyword evidence="4" id="KW-0833">Ubl conjugation pathway</keyword>
<dbReference type="SUPFAM" id="SSF46785">
    <property type="entry name" value="Winged helix' DNA-binding domain"/>
    <property type="match status" value="1"/>
</dbReference>
<dbReference type="InterPro" id="IPR001373">
    <property type="entry name" value="Cullin_N"/>
</dbReference>
<comment type="pathway">
    <text evidence="1">Protein modification; protein ubiquitination.</text>
</comment>
<evidence type="ECO:0000256" key="2">
    <source>
        <dbReference type="ARBA" id="ARBA00006019"/>
    </source>
</evidence>
<dbReference type="InterPro" id="IPR016159">
    <property type="entry name" value="Cullin_repeat-like_dom_sf"/>
</dbReference>
<evidence type="ECO:0000256" key="7">
    <source>
        <dbReference type="PROSITE-ProRule" id="PRU00330"/>
    </source>
</evidence>
<dbReference type="Gene3D" id="4.10.1030.10">
    <property type="entry name" value="Ring Box Chain A, domain 5"/>
    <property type="match status" value="1"/>
</dbReference>
<dbReference type="FunFam" id="4.10.1030.10:FF:000002">
    <property type="entry name" value="cullin homolog 1"/>
    <property type="match status" value="1"/>
</dbReference>
<dbReference type="SUPFAM" id="SSF74788">
    <property type="entry name" value="Cullin repeat-like"/>
    <property type="match status" value="1"/>
</dbReference>
<dbReference type="FunFam" id="1.20.1310.10:FF:000011">
    <property type="entry name" value="Cullin 1"/>
    <property type="match status" value="1"/>
</dbReference>
<dbReference type="SMART" id="SM00182">
    <property type="entry name" value="CULLIN"/>
    <property type="match status" value="1"/>
</dbReference>
<feature type="domain" description="Cullin family profile" evidence="9">
    <location>
        <begin position="408"/>
        <end position="642"/>
    </location>
</feature>
<dbReference type="SUPFAM" id="SSF75632">
    <property type="entry name" value="Cullin homology domain"/>
    <property type="match status" value="1"/>
</dbReference>
<evidence type="ECO:0000256" key="4">
    <source>
        <dbReference type="ARBA" id="ARBA00022786"/>
    </source>
</evidence>
<gene>
    <name evidence="10" type="ORF">INT45_013908</name>
</gene>
<dbReference type="FunFam" id="1.20.1310.10:FF:000026">
    <property type="entry name" value="Cullin 1"/>
    <property type="match status" value="1"/>
</dbReference>
<dbReference type="AlphaFoldDB" id="A0A8H7VFI3"/>
<dbReference type="InterPro" id="IPR036317">
    <property type="entry name" value="Cullin_homology_sf"/>
</dbReference>
<dbReference type="InterPro" id="IPR036388">
    <property type="entry name" value="WH-like_DNA-bd_sf"/>
</dbReference>
<evidence type="ECO:0000256" key="3">
    <source>
        <dbReference type="ARBA" id="ARBA00022499"/>
    </source>
</evidence>
<evidence type="ECO:0000259" key="9">
    <source>
        <dbReference type="PROSITE" id="PS50069"/>
    </source>
</evidence>
<dbReference type="FunFam" id="1.20.1310.10:FF:000007">
    <property type="entry name" value="Cullin 1"/>
    <property type="match status" value="1"/>
</dbReference>
<evidence type="ECO:0000313" key="11">
    <source>
        <dbReference type="Proteomes" id="UP000646827"/>
    </source>
</evidence>
<evidence type="ECO:0000256" key="1">
    <source>
        <dbReference type="ARBA" id="ARBA00004906"/>
    </source>
</evidence>
<evidence type="ECO:0000256" key="8">
    <source>
        <dbReference type="RuleBase" id="RU003829"/>
    </source>
</evidence>
<dbReference type="GO" id="GO:0031146">
    <property type="term" value="P:SCF-dependent proteasomal ubiquitin-dependent protein catabolic process"/>
    <property type="evidence" value="ECO:0007669"/>
    <property type="project" value="UniProtKB-ARBA"/>
</dbReference>
<evidence type="ECO:0000256" key="6">
    <source>
        <dbReference type="ARBA" id="ARBA00069612"/>
    </source>
</evidence>
<dbReference type="GO" id="GO:0019005">
    <property type="term" value="C:SCF ubiquitin ligase complex"/>
    <property type="evidence" value="ECO:0007669"/>
    <property type="project" value="UniProtKB-ARBA"/>
</dbReference>